<name>K7Z1Y8_BDEBC</name>
<dbReference type="PATRIC" id="fig|1069642.3.peg.3400"/>
<proteinExistence type="predicted"/>
<evidence type="ECO:0000313" key="2">
    <source>
        <dbReference type="Proteomes" id="UP000010074"/>
    </source>
</evidence>
<dbReference type="OrthoDB" id="5289831at2"/>
<evidence type="ECO:0008006" key="3">
    <source>
        <dbReference type="Google" id="ProtNLM"/>
    </source>
</evidence>
<dbReference type="Proteomes" id="UP000010074">
    <property type="component" value="Chromosome"/>
</dbReference>
<dbReference type="EMBL" id="CP002930">
    <property type="protein sequence ID" value="AFY03110.1"/>
    <property type="molecule type" value="Genomic_DNA"/>
</dbReference>
<gene>
    <name evidence="1" type="ORF">Bdt_3435</name>
</gene>
<dbReference type="RefSeq" id="WP_015092518.1">
    <property type="nucleotide sequence ID" value="NC_019567.1"/>
</dbReference>
<dbReference type="STRING" id="1069642.Bdt_3435"/>
<accession>K7Z1Y8</accession>
<sequence length="387" mass="44699">MNLKADYIQQLRSSYKGLEKEPLEDFVSENLISPFAVTLSPNVIQKAQKIISALYNMRQQPSYLAHYQNLIAEKGLKDPGNKSIMMSYDFHLDEHQNLKLIEVNTNAAFLILGYEMYRMKGHSLAVPDFNPEEIRRSIETEMALQGKKTGPGFKVAITDDAPSQQRLYVEFLAYNELFKSFGWDSRIVDYRELYKDFHPDFIYNRHTDFFLTEPSSSILREKFLNRDVCLSPNPFEYLMLADKQRLIDWGTPGFLEGQGLAGEDLNLVRTAVPESFDISTNRADEIWASRKKYFFKPKNAFGSKQSYRGGTISRSTYEKIVGQDMIAQEYMPAPEQTFETPEGPQTFKYDLRCYAYQGRMQLVLARIYQGQVTNLRTPYGGFATVKF</sequence>
<protein>
    <recommendedName>
        <fullName evidence="3">Glutathionylspermidine synthase pre-ATP-grasp-like domain-containing protein</fullName>
    </recommendedName>
</protein>
<dbReference type="AlphaFoldDB" id="K7Z1Y8"/>
<organism evidence="1 2">
    <name type="scientific">Bdellovibrio bacteriovorus str. Tiberius</name>
    <dbReference type="NCBI Taxonomy" id="1069642"/>
    <lineage>
        <taxon>Bacteria</taxon>
        <taxon>Pseudomonadati</taxon>
        <taxon>Bdellovibrionota</taxon>
        <taxon>Bdellovibrionia</taxon>
        <taxon>Bdellovibrionales</taxon>
        <taxon>Pseudobdellovibrionaceae</taxon>
        <taxon>Bdellovibrio</taxon>
    </lineage>
</organism>
<evidence type="ECO:0000313" key="1">
    <source>
        <dbReference type="EMBL" id="AFY03110.1"/>
    </source>
</evidence>
<reference evidence="1 2" key="1">
    <citation type="journal article" date="2012" name="BMC Genomics">
        <title>Genome analysis of a simultaneously predatory and prey-independent, novel Bdellovibrio bacteriovorus from the River Tiber, supports in silico predictions of both ancient and recent lateral gene transfer from diverse bacteria.</title>
        <authorList>
            <person name="Hobley L."/>
            <person name="Lerner T.R."/>
            <person name="Williams L.E."/>
            <person name="Lambert C."/>
            <person name="Till R."/>
            <person name="Milner D.S."/>
            <person name="Basford S.M."/>
            <person name="Capeness M.J."/>
            <person name="Fenton A.K."/>
            <person name="Atterbury R.J."/>
            <person name="Harris M.A."/>
            <person name="Sockett R.E."/>
        </authorList>
    </citation>
    <scope>NUCLEOTIDE SEQUENCE [LARGE SCALE GENOMIC DNA]</scope>
    <source>
        <strain evidence="1 2">Tiberius</strain>
    </source>
</reference>
<dbReference type="KEGG" id="bbat:Bdt_3435"/>
<dbReference type="HOGENOM" id="CLU_034373_0_0_7"/>